<evidence type="ECO:0000256" key="11">
    <source>
        <dbReference type="RuleBase" id="RU004181"/>
    </source>
</evidence>
<evidence type="ECO:0000313" key="13">
    <source>
        <dbReference type="Proteomes" id="UP000029736"/>
    </source>
</evidence>
<dbReference type="PANTHER" id="PTHR33695:SF1">
    <property type="entry name" value="LIPOPROTEIN SIGNAL PEPTIDASE"/>
    <property type="match status" value="1"/>
</dbReference>
<dbReference type="STRING" id="1524460.IX84_03330"/>
<keyword evidence="2 9" id="KW-1003">Cell membrane</keyword>
<dbReference type="Pfam" id="PF01252">
    <property type="entry name" value="Peptidase_A8"/>
    <property type="match status" value="1"/>
</dbReference>
<comment type="subcellular location">
    <subcellularLocation>
        <location evidence="9">Cell membrane</location>
        <topology evidence="9">Multi-pass membrane protein</topology>
    </subcellularLocation>
</comment>
<organism evidence="12 13">
    <name type="scientific">Phaeodactylibacter xiamenensis</name>
    <dbReference type="NCBI Taxonomy" id="1524460"/>
    <lineage>
        <taxon>Bacteria</taxon>
        <taxon>Pseudomonadati</taxon>
        <taxon>Bacteroidota</taxon>
        <taxon>Saprospiria</taxon>
        <taxon>Saprospirales</taxon>
        <taxon>Haliscomenobacteraceae</taxon>
        <taxon>Phaeodactylibacter</taxon>
    </lineage>
</organism>
<evidence type="ECO:0000313" key="12">
    <source>
        <dbReference type="EMBL" id="KGE89359.1"/>
    </source>
</evidence>
<keyword evidence="5 9" id="KW-0064">Aspartyl protease</keyword>
<dbReference type="GO" id="GO:0005886">
    <property type="term" value="C:plasma membrane"/>
    <property type="evidence" value="ECO:0007669"/>
    <property type="project" value="UniProtKB-SubCell"/>
</dbReference>
<gene>
    <name evidence="9" type="primary">lspA</name>
    <name evidence="12" type="ORF">IX84_03330</name>
</gene>
<dbReference type="HAMAP" id="MF_00161">
    <property type="entry name" value="LspA"/>
    <property type="match status" value="1"/>
</dbReference>
<dbReference type="GO" id="GO:0006508">
    <property type="term" value="P:proteolysis"/>
    <property type="evidence" value="ECO:0007669"/>
    <property type="project" value="UniProtKB-KW"/>
</dbReference>
<keyword evidence="3 9" id="KW-0645">Protease</keyword>
<comment type="pathway">
    <text evidence="9">Protein modification; lipoprotein biosynthesis (signal peptide cleavage).</text>
</comment>
<keyword evidence="8 9" id="KW-0472">Membrane</keyword>
<proteinExistence type="inferred from homology"/>
<evidence type="ECO:0000256" key="5">
    <source>
        <dbReference type="ARBA" id="ARBA00022750"/>
    </source>
</evidence>
<dbReference type="PROSITE" id="PS00855">
    <property type="entry name" value="SPASE_II"/>
    <property type="match status" value="1"/>
</dbReference>
<dbReference type="UniPathway" id="UPA00665"/>
<evidence type="ECO:0000256" key="2">
    <source>
        <dbReference type="ARBA" id="ARBA00022475"/>
    </source>
</evidence>
<feature type="active site" evidence="9">
    <location>
        <position position="144"/>
    </location>
</feature>
<dbReference type="AlphaFoldDB" id="A0A098SA01"/>
<feature type="transmembrane region" description="Helical" evidence="9">
    <location>
        <begin position="139"/>
        <end position="159"/>
    </location>
</feature>
<evidence type="ECO:0000256" key="6">
    <source>
        <dbReference type="ARBA" id="ARBA00022801"/>
    </source>
</evidence>
<comment type="caution">
    <text evidence="12">The sequence shown here is derived from an EMBL/GenBank/DDBJ whole genome shotgun (WGS) entry which is preliminary data.</text>
</comment>
<dbReference type="InterPro" id="IPR001872">
    <property type="entry name" value="Peptidase_A8"/>
</dbReference>
<accession>A0A098SA01</accession>
<evidence type="ECO:0000256" key="9">
    <source>
        <dbReference type="HAMAP-Rule" id="MF_00161"/>
    </source>
</evidence>
<evidence type="ECO:0000256" key="4">
    <source>
        <dbReference type="ARBA" id="ARBA00022692"/>
    </source>
</evidence>
<feature type="transmembrane region" description="Helical" evidence="9">
    <location>
        <begin position="99"/>
        <end position="119"/>
    </location>
</feature>
<sequence length="165" mass="18349">MNFTVDGKRIALVLGVVIANIVLDQVTKSMAREQLMGAGQISYLGDFFRLSFVENRGAFLSLGADMSEQLRYWGLKVLPVLLLIGLLGYTLFSPNLTKLQILAFAFILGGGISNVYDRLLYNQVVDFMNMGFPNLRTGIFNFADVSIMVGLGLMLPELFRRPSEK</sequence>
<comment type="caution">
    <text evidence="9">Lacks conserved residue(s) required for the propagation of feature annotation.</text>
</comment>
<dbReference type="GO" id="GO:0004190">
    <property type="term" value="F:aspartic-type endopeptidase activity"/>
    <property type="evidence" value="ECO:0007669"/>
    <property type="project" value="UniProtKB-UniRule"/>
</dbReference>
<dbReference type="EC" id="3.4.23.36" evidence="9"/>
<dbReference type="NCBIfam" id="TIGR00077">
    <property type="entry name" value="lspA"/>
    <property type="match status" value="1"/>
</dbReference>
<name>A0A098SA01_9BACT</name>
<evidence type="ECO:0000256" key="10">
    <source>
        <dbReference type="RuleBase" id="RU000594"/>
    </source>
</evidence>
<comment type="catalytic activity">
    <reaction evidence="9 10">
        <text>Release of signal peptides from bacterial membrane prolipoproteins. Hydrolyzes -Xaa-Yaa-Zaa-|-(S,diacylglyceryl)Cys-, in which Xaa is hydrophobic (preferably Leu), and Yaa (Ala or Ser) and Zaa (Gly or Ala) have small, neutral side chains.</text>
        <dbReference type="EC" id="3.4.23.36"/>
    </reaction>
</comment>
<dbReference type="Proteomes" id="UP000029736">
    <property type="component" value="Unassembled WGS sequence"/>
</dbReference>
<keyword evidence="7 9" id="KW-1133">Transmembrane helix</keyword>
<keyword evidence="4 9" id="KW-0812">Transmembrane</keyword>
<reference evidence="12 13" key="1">
    <citation type="journal article" date="2014" name="Int. J. Syst. Evol. Microbiol.">
        <title>Phaeodactylibacter xiamenensis gen. nov., sp. nov., a member of the family Saprospiraceae isolated from the marine alga Phaeodactylum tricornutum.</title>
        <authorList>
            <person name="Chen Z.Jr."/>
            <person name="Lei X."/>
            <person name="Lai Q."/>
            <person name="Li Y."/>
            <person name="Zhang B."/>
            <person name="Zhang J."/>
            <person name="Zhang H."/>
            <person name="Yang L."/>
            <person name="Zheng W."/>
            <person name="Tian Y."/>
            <person name="Yu Z."/>
            <person name="Xu H.Jr."/>
            <person name="Zheng T."/>
        </authorList>
    </citation>
    <scope>NUCLEOTIDE SEQUENCE [LARGE SCALE GENOMIC DNA]</scope>
    <source>
        <strain evidence="12 13">KD52</strain>
    </source>
</reference>
<feature type="active site" evidence="9">
    <location>
        <position position="126"/>
    </location>
</feature>
<keyword evidence="6 9" id="KW-0378">Hydrolase</keyword>
<evidence type="ECO:0000256" key="8">
    <source>
        <dbReference type="ARBA" id="ARBA00023136"/>
    </source>
</evidence>
<comment type="function">
    <text evidence="9 10">This protein specifically catalyzes the removal of signal peptides from prolipoproteins.</text>
</comment>
<keyword evidence="13" id="KW-1185">Reference proteome</keyword>
<protein>
    <recommendedName>
        <fullName evidence="9">Lipoprotein signal peptidase</fullName>
        <ecNumber evidence="9">3.4.23.36</ecNumber>
    </recommendedName>
    <alternativeName>
        <fullName evidence="9">Prolipoprotein signal peptidase</fullName>
    </alternativeName>
    <alternativeName>
        <fullName evidence="9">Signal peptidase II</fullName>
        <shortName evidence="9">SPase II</shortName>
    </alternativeName>
</protein>
<feature type="transmembrane region" description="Helical" evidence="9">
    <location>
        <begin position="72"/>
        <end position="92"/>
    </location>
</feature>
<evidence type="ECO:0000256" key="7">
    <source>
        <dbReference type="ARBA" id="ARBA00022989"/>
    </source>
</evidence>
<evidence type="ECO:0000256" key="3">
    <source>
        <dbReference type="ARBA" id="ARBA00022670"/>
    </source>
</evidence>
<dbReference type="PANTHER" id="PTHR33695">
    <property type="entry name" value="LIPOPROTEIN SIGNAL PEPTIDASE"/>
    <property type="match status" value="1"/>
</dbReference>
<comment type="similarity">
    <text evidence="1 9 11">Belongs to the peptidase A8 family.</text>
</comment>
<dbReference type="PRINTS" id="PR00781">
    <property type="entry name" value="LIPOSIGPTASE"/>
</dbReference>
<dbReference type="EMBL" id="JPOS01000010">
    <property type="protein sequence ID" value="KGE89359.1"/>
    <property type="molecule type" value="Genomic_DNA"/>
</dbReference>
<evidence type="ECO:0000256" key="1">
    <source>
        <dbReference type="ARBA" id="ARBA00006139"/>
    </source>
</evidence>